<evidence type="ECO:0000256" key="1">
    <source>
        <dbReference type="SAM" id="MobiDB-lite"/>
    </source>
</evidence>
<dbReference type="EMBL" id="BAABCM010000006">
    <property type="protein sequence ID" value="GAA3821306.1"/>
    <property type="molecule type" value="Genomic_DNA"/>
</dbReference>
<reference evidence="3" key="1">
    <citation type="journal article" date="2019" name="Int. J. Syst. Evol. Microbiol.">
        <title>The Global Catalogue of Microorganisms (GCM) 10K type strain sequencing project: providing services to taxonomists for standard genome sequencing and annotation.</title>
        <authorList>
            <consortium name="The Broad Institute Genomics Platform"/>
            <consortium name="The Broad Institute Genome Sequencing Center for Infectious Disease"/>
            <person name="Wu L."/>
            <person name="Ma J."/>
        </authorList>
    </citation>
    <scope>NUCLEOTIDE SEQUENCE [LARGE SCALE GENOMIC DNA]</scope>
    <source>
        <strain evidence="3">JCM 17017</strain>
    </source>
</reference>
<protein>
    <submittedName>
        <fullName evidence="2">Uncharacterized protein</fullName>
    </submittedName>
</protein>
<keyword evidence="3" id="KW-1185">Reference proteome</keyword>
<dbReference type="Proteomes" id="UP001501624">
    <property type="component" value="Unassembled WGS sequence"/>
</dbReference>
<evidence type="ECO:0000313" key="3">
    <source>
        <dbReference type="Proteomes" id="UP001501624"/>
    </source>
</evidence>
<feature type="region of interest" description="Disordered" evidence="1">
    <location>
        <begin position="57"/>
        <end position="86"/>
    </location>
</feature>
<name>A0ABP7ILI2_9PSEU</name>
<evidence type="ECO:0000313" key="2">
    <source>
        <dbReference type="EMBL" id="GAA3821306.1"/>
    </source>
</evidence>
<comment type="caution">
    <text evidence="2">The sequence shown here is derived from an EMBL/GenBank/DDBJ whole genome shotgun (WGS) entry which is preliminary data.</text>
</comment>
<sequence>MDVDRHHAAAGARRFEAPHIVEELTGADHHVRAQHERGEQGFLPDRAQIEGLIAAPGPERAEHTQPEPAPTHHTAPNAVLSTRGAV</sequence>
<gene>
    <name evidence="2" type="ORF">GCM10022380_45510</name>
</gene>
<proteinExistence type="predicted"/>
<organism evidence="2 3">
    <name type="scientific">Amycolatopsis tucumanensis</name>
    <dbReference type="NCBI Taxonomy" id="401106"/>
    <lineage>
        <taxon>Bacteria</taxon>
        <taxon>Bacillati</taxon>
        <taxon>Actinomycetota</taxon>
        <taxon>Actinomycetes</taxon>
        <taxon>Pseudonocardiales</taxon>
        <taxon>Pseudonocardiaceae</taxon>
        <taxon>Amycolatopsis</taxon>
    </lineage>
</organism>
<accession>A0ABP7ILI2</accession>